<dbReference type="PANTHER" id="PTHR34984:SF1">
    <property type="entry name" value="CARBON STORAGE REGULATOR"/>
    <property type="match status" value="1"/>
</dbReference>
<reference evidence="4" key="1">
    <citation type="submission" date="2018-05" db="EMBL/GenBank/DDBJ databases">
        <authorList>
            <person name="Lanie J.A."/>
            <person name="Ng W.-L."/>
            <person name="Kazmierczak K.M."/>
            <person name="Andrzejewski T.M."/>
            <person name="Davidsen T.M."/>
            <person name="Wayne K.J."/>
            <person name="Tettelin H."/>
            <person name="Glass J.I."/>
            <person name="Rusch D."/>
            <person name="Podicherti R."/>
            <person name="Tsui H.-C.T."/>
            <person name="Winkler M.E."/>
        </authorList>
    </citation>
    <scope>NUCLEOTIDE SEQUENCE</scope>
</reference>
<dbReference type="Pfam" id="PF02599">
    <property type="entry name" value="CsrA"/>
    <property type="match status" value="1"/>
</dbReference>
<evidence type="ECO:0008006" key="5">
    <source>
        <dbReference type="Google" id="ProtNLM"/>
    </source>
</evidence>
<dbReference type="AlphaFoldDB" id="A0A382YEE2"/>
<dbReference type="Gene3D" id="2.60.40.4380">
    <property type="entry name" value="Translational regulator CsrA"/>
    <property type="match status" value="1"/>
</dbReference>
<dbReference type="GO" id="GO:0005829">
    <property type="term" value="C:cytosol"/>
    <property type="evidence" value="ECO:0007669"/>
    <property type="project" value="TreeGrafter"/>
</dbReference>
<accession>A0A382YEE2</accession>
<dbReference type="GO" id="GO:0006402">
    <property type="term" value="P:mRNA catabolic process"/>
    <property type="evidence" value="ECO:0007669"/>
    <property type="project" value="InterPro"/>
</dbReference>
<dbReference type="GO" id="GO:0045947">
    <property type="term" value="P:negative regulation of translational initiation"/>
    <property type="evidence" value="ECO:0007669"/>
    <property type="project" value="TreeGrafter"/>
</dbReference>
<dbReference type="NCBIfam" id="TIGR00202">
    <property type="entry name" value="csrA"/>
    <property type="match status" value="1"/>
</dbReference>
<evidence type="ECO:0000256" key="3">
    <source>
        <dbReference type="ARBA" id="ARBA00022884"/>
    </source>
</evidence>
<dbReference type="InterPro" id="IPR036107">
    <property type="entry name" value="CsrA_sf"/>
</dbReference>
<dbReference type="SUPFAM" id="SSF117130">
    <property type="entry name" value="CsrA-like"/>
    <property type="match status" value="1"/>
</dbReference>
<evidence type="ECO:0000256" key="2">
    <source>
        <dbReference type="ARBA" id="ARBA00022845"/>
    </source>
</evidence>
<dbReference type="GO" id="GO:0048027">
    <property type="term" value="F:mRNA 5'-UTR binding"/>
    <property type="evidence" value="ECO:0007669"/>
    <property type="project" value="TreeGrafter"/>
</dbReference>
<keyword evidence="1" id="KW-0963">Cytoplasm</keyword>
<dbReference type="InterPro" id="IPR003751">
    <property type="entry name" value="CsrA"/>
</dbReference>
<evidence type="ECO:0000313" key="4">
    <source>
        <dbReference type="EMBL" id="SVD80888.1"/>
    </source>
</evidence>
<dbReference type="GO" id="GO:0006109">
    <property type="term" value="P:regulation of carbohydrate metabolic process"/>
    <property type="evidence" value="ECO:0007669"/>
    <property type="project" value="InterPro"/>
</dbReference>
<name>A0A382YEE2_9ZZZZ</name>
<organism evidence="4">
    <name type="scientific">marine metagenome</name>
    <dbReference type="NCBI Taxonomy" id="408172"/>
    <lineage>
        <taxon>unclassified sequences</taxon>
        <taxon>metagenomes</taxon>
        <taxon>ecological metagenomes</taxon>
    </lineage>
</organism>
<dbReference type="HAMAP" id="MF_00167">
    <property type="entry name" value="CsrA"/>
    <property type="match status" value="1"/>
</dbReference>
<evidence type="ECO:0000256" key="1">
    <source>
        <dbReference type="ARBA" id="ARBA00022490"/>
    </source>
</evidence>
<dbReference type="EMBL" id="UINC01174659">
    <property type="protein sequence ID" value="SVD80888.1"/>
    <property type="molecule type" value="Genomic_DNA"/>
</dbReference>
<protein>
    <recommendedName>
        <fullName evidence="5">Carbon storage regulator</fullName>
    </recommendedName>
</protein>
<gene>
    <name evidence="4" type="ORF">METZ01_LOCUS433742</name>
</gene>
<dbReference type="PANTHER" id="PTHR34984">
    <property type="entry name" value="CARBON STORAGE REGULATOR"/>
    <property type="match status" value="1"/>
</dbReference>
<keyword evidence="3" id="KW-0694">RNA-binding</keyword>
<keyword evidence="2" id="KW-0810">Translation regulation</keyword>
<sequence length="83" mass="9201">MLVLSRKPNESIIIDGHIKVSVLRVDSGDAVRLGVEAPLDIRVMRKEIYDEILASNQAAAGSSDIDVARKRTRKLKEQLTTTK</sequence>
<proteinExistence type="inferred from homology"/>